<dbReference type="RefSeq" id="WP_115417668.1">
    <property type="nucleotide sequence ID" value="NZ_CP031357.1"/>
</dbReference>
<dbReference type="Gene3D" id="3.30.240.20">
    <property type="entry name" value="bsu07140 like domains"/>
    <property type="match status" value="1"/>
</dbReference>
<dbReference type="GO" id="GO:0005886">
    <property type="term" value="C:plasma membrane"/>
    <property type="evidence" value="ECO:0007669"/>
    <property type="project" value="UniProtKB-SubCell"/>
</dbReference>
<dbReference type="Proteomes" id="UP000254508">
    <property type="component" value="Chromosome"/>
</dbReference>
<evidence type="ECO:0000259" key="8">
    <source>
        <dbReference type="Pfam" id="PF04239"/>
    </source>
</evidence>
<feature type="transmembrane region" description="Helical" evidence="7">
    <location>
        <begin position="67"/>
        <end position="85"/>
    </location>
</feature>
<evidence type="ECO:0000256" key="1">
    <source>
        <dbReference type="ARBA" id="ARBA00004651"/>
    </source>
</evidence>
<dbReference type="InterPro" id="IPR023090">
    <property type="entry name" value="UPF0702_alpha/beta_dom_sf"/>
</dbReference>
<keyword evidence="10" id="KW-1185">Reference proteome</keyword>
<evidence type="ECO:0000256" key="3">
    <source>
        <dbReference type="ARBA" id="ARBA00022475"/>
    </source>
</evidence>
<evidence type="ECO:0000256" key="5">
    <source>
        <dbReference type="ARBA" id="ARBA00022989"/>
    </source>
</evidence>
<reference evidence="10" key="1">
    <citation type="submission" date="2018-07" db="EMBL/GenBank/DDBJ databases">
        <title>Genome sequence of Erythrobacter strain YH-07, an antagonistic bacterium isolated from Yellow Sea.</title>
        <authorList>
            <person name="Tang T."/>
            <person name="Liu Q."/>
            <person name="Sun X."/>
        </authorList>
    </citation>
    <scope>NUCLEOTIDE SEQUENCE [LARGE SCALE GENOMIC DNA]</scope>
    <source>
        <strain evidence="10">YH-07</strain>
    </source>
</reference>
<sequence>MFIDNTWLDIALRGVILSAAATIWIVMLIRINGLRSLSKMTNFDFVMTIALGSLLAGAAQASDWQGFGQAMVAMLGLFIVQYGTARLRKASDTVEAAMQNAPVFLMRDGQFLEDALRATRVARSDLVAKLREANVLDLKQVRAVVLETTGDVSVLHGDVLDEILVENVKRI</sequence>
<feature type="domain" description="YetF C-terminal" evidence="8">
    <location>
        <begin position="91"/>
        <end position="156"/>
    </location>
</feature>
<dbReference type="Pfam" id="PF04239">
    <property type="entry name" value="DUF421"/>
    <property type="match status" value="1"/>
</dbReference>
<evidence type="ECO:0000256" key="4">
    <source>
        <dbReference type="ARBA" id="ARBA00022692"/>
    </source>
</evidence>
<feature type="transmembrane region" description="Helical" evidence="7">
    <location>
        <begin position="12"/>
        <end position="31"/>
    </location>
</feature>
<keyword evidence="6 7" id="KW-0472">Membrane</keyword>
<gene>
    <name evidence="9" type="ORF">DVR09_14455</name>
</gene>
<comment type="similarity">
    <text evidence="2">Belongs to the UPF0702 family.</text>
</comment>
<organism evidence="9 10">
    <name type="scientific">Erythrobacter aureus</name>
    <dbReference type="NCBI Taxonomy" id="2182384"/>
    <lineage>
        <taxon>Bacteria</taxon>
        <taxon>Pseudomonadati</taxon>
        <taxon>Pseudomonadota</taxon>
        <taxon>Alphaproteobacteria</taxon>
        <taxon>Sphingomonadales</taxon>
        <taxon>Erythrobacteraceae</taxon>
        <taxon>Erythrobacter/Porphyrobacter group</taxon>
        <taxon>Erythrobacter</taxon>
    </lineage>
</organism>
<evidence type="ECO:0000313" key="10">
    <source>
        <dbReference type="Proteomes" id="UP000254508"/>
    </source>
</evidence>
<comment type="subcellular location">
    <subcellularLocation>
        <location evidence="1">Cell membrane</location>
        <topology evidence="1">Multi-pass membrane protein</topology>
    </subcellularLocation>
</comment>
<dbReference type="PANTHER" id="PTHR34582">
    <property type="entry name" value="UPF0702 TRANSMEMBRANE PROTEIN YCAP"/>
    <property type="match status" value="1"/>
</dbReference>
<evidence type="ECO:0000256" key="6">
    <source>
        <dbReference type="ARBA" id="ARBA00023136"/>
    </source>
</evidence>
<feature type="transmembrane region" description="Helical" evidence="7">
    <location>
        <begin position="43"/>
        <end position="61"/>
    </location>
</feature>
<accession>A0A345YHF1</accession>
<evidence type="ECO:0000256" key="2">
    <source>
        <dbReference type="ARBA" id="ARBA00006448"/>
    </source>
</evidence>
<dbReference type="EMBL" id="CP031357">
    <property type="protein sequence ID" value="AXK43353.1"/>
    <property type="molecule type" value="Genomic_DNA"/>
</dbReference>
<name>A0A345YHF1_9SPHN</name>
<protein>
    <submittedName>
        <fullName evidence="9">DUF421 domain-containing protein</fullName>
    </submittedName>
</protein>
<dbReference type="AlphaFoldDB" id="A0A345YHF1"/>
<dbReference type="PANTHER" id="PTHR34582:SF6">
    <property type="entry name" value="UPF0702 TRANSMEMBRANE PROTEIN YCAP"/>
    <property type="match status" value="1"/>
</dbReference>
<evidence type="ECO:0000256" key="7">
    <source>
        <dbReference type="SAM" id="Phobius"/>
    </source>
</evidence>
<keyword evidence="5 7" id="KW-1133">Transmembrane helix</keyword>
<proteinExistence type="inferred from homology"/>
<dbReference type="KEGG" id="err:DVR09_14455"/>
<evidence type="ECO:0000313" key="9">
    <source>
        <dbReference type="EMBL" id="AXK43353.1"/>
    </source>
</evidence>
<keyword evidence="3" id="KW-1003">Cell membrane</keyword>
<keyword evidence="4 7" id="KW-0812">Transmembrane</keyword>
<dbReference type="InterPro" id="IPR007353">
    <property type="entry name" value="DUF421"/>
</dbReference>
<dbReference type="OrthoDB" id="9793799at2"/>